<keyword evidence="2" id="KW-1185">Reference proteome</keyword>
<name>A0A229P0L8_9BACL</name>
<organism evidence="1 2">
    <name type="scientific">Paenibacillus herberti</name>
    <dbReference type="NCBI Taxonomy" id="1619309"/>
    <lineage>
        <taxon>Bacteria</taxon>
        <taxon>Bacillati</taxon>
        <taxon>Bacillota</taxon>
        <taxon>Bacilli</taxon>
        <taxon>Bacillales</taxon>
        <taxon>Paenibacillaceae</taxon>
        <taxon>Paenibacillus</taxon>
    </lineage>
</organism>
<reference evidence="1 2" key="1">
    <citation type="submission" date="2017-07" db="EMBL/GenBank/DDBJ databases">
        <title>Paenibacillus herberti R33 genome sequencing and assembly.</title>
        <authorList>
            <person name="Su W."/>
        </authorList>
    </citation>
    <scope>NUCLEOTIDE SEQUENCE [LARGE SCALE GENOMIC DNA]</scope>
    <source>
        <strain evidence="1 2">R33</strain>
    </source>
</reference>
<protein>
    <submittedName>
        <fullName evidence="1">Uncharacterized protein</fullName>
    </submittedName>
</protein>
<gene>
    <name evidence="1" type="ORF">CGZ75_03445</name>
</gene>
<proteinExistence type="predicted"/>
<dbReference type="EMBL" id="NMUQ01000001">
    <property type="protein sequence ID" value="OXM15786.1"/>
    <property type="molecule type" value="Genomic_DNA"/>
</dbReference>
<sequence>MADQSRHHASNIAGIIKDIEDRTDEAFKLIGRDVEEAGKGVEAIAAEQRQEINKIGGMITDLAQTSQGLHGLLGRFKTD</sequence>
<dbReference type="AlphaFoldDB" id="A0A229P0L8"/>
<evidence type="ECO:0000313" key="1">
    <source>
        <dbReference type="EMBL" id="OXM15786.1"/>
    </source>
</evidence>
<dbReference type="SUPFAM" id="SSF58104">
    <property type="entry name" value="Methyl-accepting chemotaxis protein (MCP) signaling domain"/>
    <property type="match status" value="1"/>
</dbReference>
<accession>A0A229P0L8</accession>
<dbReference type="OrthoDB" id="107771at2"/>
<evidence type="ECO:0000313" key="2">
    <source>
        <dbReference type="Proteomes" id="UP000215145"/>
    </source>
</evidence>
<dbReference type="RefSeq" id="WP_089522878.1">
    <property type="nucleotide sequence ID" value="NZ_NMUQ01000001.1"/>
</dbReference>
<comment type="caution">
    <text evidence="1">The sequence shown here is derived from an EMBL/GenBank/DDBJ whole genome shotgun (WGS) entry which is preliminary data.</text>
</comment>
<dbReference type="Proteomes" id="UP000215145">
    <property type="component" value="Unassembled WGS sequence"/>
</dbReference>